<dbReference type="HOGENOM" id="CLU_035285_0_0_1"/>
<sequence>MAFLIKRPRVLHQSGLPEGDFHGDSCPSSSSTSILDLPDLALDDILSRLPADSLLRLGGVCQELRQRCKSGHFWESLVYEKWGEIAGPGAYREWCRNPVLESSPRKGRTAQEIAAKNACERPNCGWKLLWPSIAAACLWPLSVARERLMALRSKAPRPSDSLMAWYWALETGNLWFRGQVFNRENGHVGFLLSCYDAELSYVRSSDSFRARYPPHGPRALVMEDDISWERVRASPVQTPAHDLHTSDCLAELRPGDHIEVQWRRTKEFPYGWWYGIVGHSDSCSNAGNNSSRQHCSCQSDNTVWLVFNQFTSGSRWKRTPIDRVSHREEGNETDGYYGGIRKLRSKDEISMWERLWPVDILE</sequence>
<evidence type="ECO:0000313" key="3">
    <source>
        <dbReference type="Proteomes" id="UP000001514"/>
    </source>
</evidence>
<dbReference type="Gramene" id="EFJ30849">
    <property type="protein sequence ID" value="EFJ30849"/>
    <property type="gene ID" value="SELMODRAFT_409561"/>
</dbReference>
<dbReference type="PANTHER" id="PTHR31482">
    <property type="entry name" value="ESTS AU081301(E20138)"/>
    <property type="match status" value="1"/>
</dbReference>
<name>D8RBU9_SELML</name>
<dbReference type="EMBL" id="GL377575">
    <property type="protein sequence ID" value="EFJ30849.1"/>
    <property type="molecule type" value="Genomic_DNA"/>
</dbReference>
<organism evidence="3">
    <name type="scientific">Selaginella moellendorffii</name>
    <name type="common">Spikemoss</name>
    <dbReference type="NCBI Taxonomy" id="88036"/>
    <lineage>
        <taxon>Eukaryota</taxon>
        <taxon>Viridiplantae</taxon>
        <taxon>Streptophyta</taxon>
        <taxon>Embryophyta</taxon>
        <taxon>Tracheophyta</taxon>
        <taxon>Lycopodiopsida</taxon>
        <taxon>Selaginellales</taxon>
        <taxon>Selaginellaceae</taxon>
        <taxon>Selaginella</taxon>
    </lineage>
</organism>
<proteinExistence type="predicted"/>
<dbReference type="InParanoid" id="D8RBU9"/>
<keyword evidence="3" id="KW-1185">Reference proteome</keyword>
<dbReference type="SUPFAM" id="SSF81383">
    <property type="entry name" value="F-box domain"/>
    <property type="match status" value="1"/>
</dbReference>
<gene>
    <name evidence="2" type="ORF">SELMODRAFT_409561</name>
</gene>
<evidence type="ECO:0000313" key="2">
    <source>
        <dbReference type="EMBL" id="EFJ30849.1"/>
    </source>
</evidence>
<dbReference type="KEGG" id="smo:SELMODRAFT_409561"/>
<dbReference type="Gene3D" id="1.20.1280.50">
    <property type="match status" value="1"/>
</dbReference>
<dbReference type="OMA" id="EANMSIM"/>
<evidence type="ECO:0000259" key="1">
    <source>
        <dbReference type="PROSITE" id="PS50181"/>
    </source>
</evidence>
<dbReference type="AlphaFoldDB" id="D8RBU9"/>
<dbReference type="PROSITE" id="PS50181">
    <property type="entry name" value="FBOX"/>
    <property type="match status" value="1"/>
</dbReference>
<dbReference type="Proteomes" id="UP000001514">
    <property type="component" value="Unassembled WGS sequence"/>
</dbReference>
<dbReference type="STRING" id="88036.D8RBU9"/>
<dbReference type="eggNOG" id="ENOG502QQCP">
    <property type="taxonomic scope" value="Eukaryota"/>
</dbReference>
<dbReference type="OrthoDB" id="512036at2759"/>
<dbReference type="FunCoup" id="D8RBU9">
    <property type="interactions" value="727"/>
</dbReference>
<feature type="domain" description="F-box" evidence="1">
    <location>
        <begin position="31"/>
        <end position="77"/>
    </location>
</feature>
<dbReference type="InterPro" id="IPR036047">
    <property type="entry name" value="F-box-like_dom_sf"/>
</dbReference>
<dbReference type="SMART" id="SM00256">
    <property type="entry name" value="FBOX"/>
    <property type="match status" value="1"/>
</dbReference>
<reference evidence="2 3" key="1">
    <citation type="journal article" date="2011" name="Science">
        <title>The Selaginella genome identifies genetic changes associated with the evolution of vascular plants.</title>
        <authorList>
            <person name="Banks J.A."/>
            <person name="Nishiyama T."/>
            <person name="Hasebe M."/>
            <person name="Bowman J.L."/>
            <person name="Gribskov M."/>
            <person name="dePamphilis C."/>
            <person name="Albert V.A."/>
            <person name="Aono N."/>
            <person name="Aoyama T."/>
            <person name="Ambrose B.A."/>
            <person name="Ashton N.W."/>
            <person name="Axtell M.J."/>
            <person name="Barker E."/>
            <person name="Barker M.S."/>
            <person name="Bennetzen J.L."/>
            <person name="Bonawitz N.D."/>
            <person name="Chapple C."/>
            <person name="Cheng C."/>
            <person name="Correa L.G."/>
            <person name="Dacre M."/>
            <person name="DeBarry J."/>
            <person name="Dreyer I."/>
            <person name="Elias M."/>
            <person name="Engstrom E.M."/>
            <person name="Estelle M."/>
            <person name="Feng L."/>
            <person name="Finet C."/>
            <person name="Floyd S.K."/>
            <person name="Frommer W.B."/>
            <person name="Fujita T."/>
            <person name="Gramzow L."/>
            <person name="Gutensohn M."/>
            <person name="Harholt J."/>
            <person name="Hattori M."/>
            <person name="Heyl A."/>
            <person name="Hirai T."/>
            <person name="Hiwatashi Y."/>
            <person name="Ishikawa M."/>
            <person name="Iwata M."/>
            <person name="Karol K.G."/>
            <person name="Koehler B."/>
            <person name="Kolukisaoglu U."/>
            <person name="Kubo M."/>
            <person name="Kurata T."/>
            <person name="Lalonde S."/>
            <person name="Li K."/>
            <person name="Li Y."/>
            <person name="Litt A."/>
            <person name="Lyons E."/>
            <person name="Manning G."/>
            <person name="Maruyama T."/>
            <person name="Michael T.P."/>
            <person name="Mikami K."/>
            <person name="Miyazaki S."/>
            <person name="Morinaga S."/>
            <person name="Murata T."/>
            <person name="Mueller-Roeber B."/>
            <person name="Nelson D.R."/>
            <person name="Obara M."/>
            <person name="Oguri Y."/>
            <person name="Olmstead R.G."/>
            <person name="Onodera N."/>
            <person name="Petersen B.L."/>
            <person name="Pils B."/>
            <person name="Prigge M."/>
            <person name="Rensing S.A."/>
            <person name="Riano-Pachon D.M."/>
            <person name="Roberts A.W."/>
            <person name="Sato Y."/>
            <person name="Scheller H.V."/>
            <person name="Schulz B."/>
            <person name="Schulz C."/>
            <person name="Shakirov E.V."/>
            <person name="Shibagaki N."/>
            <person name="Shinohara N."/>
            <person name="Shippen D.E."/>
            <person name="Soerensen I."/>
            <person name="Sotooka R."/>
            <person name="Sugimoto N."/>
            <person name="Sugita M."/>
            <person name="Sumikawa N."/>
            <person name="Tanurdzic M."/>
            <person name="Theissen G."/>
            <person name="Ulvskov P."/>
            <person name="Wakazuki S."/>
            <person name="Weng J.K."/>
            <person name="Willats W.W."/>
            <person name="Wipf D."/>
            <person name="Wolf P.G."/>
            <person name="Yang L."/>
            <person name="Zimmer A.D."/>
            <person name="Zhu Q."/>
            <person name="Mitros T."/>
            <person name="Hellsten U."/>
            <person name="Loque D."/>
            <person name="Otillar R."/>
            <person name="Salamov A."/>
            <person name="Schmutz J."/>
            <person name="Shapiro H."/>
            <person name="Lindquist E."/>
            <person name="Lucas S."/>
            <person name="Rokhsar D."/>
            <person name="Grigoriev I.V."/>
        </authorList>
    </citation>
    <scope>NUCLEOTIDE SEQUENCE [LARGE SCALE GENOMIC DNA]</scope>
</reference>
<accession>D8RBU9</accession>
<dbReference type="InterPro" id="IPR001810">
    <property type="entry name" value="F-box_dom"/>
</dbReference>
<dbReference type="PANTHER" id="PTHR31482:SF18">
    <property type="entry name" value="ESTS AU081301(E20138)"/>
    <property type="match status" value="1"/>
</dbReference>
<protein>
    <recommendedName>
        <fullName evidence="1">F-box domain-containing protein</fullName>
    </recommendedName>
</protein>
<dbReference type="Pfam" id="PF00646">
    <property type="entry name" value="F-box"/>
    <property type="match status" value="1"/>
</dbReference>